<reference evidence="18" key="2">
    <citation type="submission" date="2021-04" db="EMBL/GenBank/DDBJ databases">
        <authorList>
            <person name="Gilroy R."/>
        </authorList>
    </citation>
    <scope>NUCLEOTIDE SEQUENCE</scope>
    <source>
        <strain evidence="18">1193</strain>
    </source>
</reference>
<dbReference type="InterPro" id="IPR048254">
    <property type="entry name" value="CDP_ALCOHOL_P_TRANSF_CS"/>
</dbReference>
<comment type="catalytic activity">
    <reaction evidence="1">
        <text>a CDP-1,2-diacyl-sn-glycerol + L-serine = a 1,2-diacyl-sn-glycero-3-phospho-L-serine + CMP + H(+)</text>
        <dbReference type="Rhea" id="RHEA:16913"/>
        <dbReference type="ChEBI" id="CHEBI:15378"/>
        <dbReference type="ChEBI" id="CHEBI:33384"/>
        <dbReference type="ChEBI" id="CHEBI:57262"/>
        <dbReference type="ChEBI" id="CHEBI:58332"/>
        <dbReference type="ChEBI" id="CHEBI:60377"/>
        <dbReference type="EC" id="2.7.8.8"/>
    </reaction>
</comment>
<evidence type="ECO:0000256" key="5">
    <source>
        <dbReference type="ARBA" id="ARBA00017171"/>
    </source>
</evidence>
<evidence type="ECO:0000256" key="14">
    <source>
        <dbReference type="ARBA" id="ARBA00032361"/>
    </source>
</evidence>
<dbReference type="InterPro" id="IPR004533">
    <property type="entry name" value="CDP-diaglyc--ser_O-PTrfase"/>
</dbReference>
<evidence type="ECO:0000313" key="18">
    <source>
        <dbReference type="EMBL" id="HIX61183.1"/>
    </source>
</evidence>
<dbReference type="AlphaFoldDB" id="A0A9D1WLM9"/>
<evidence type="ECO:0000256" key="12">
    <source>
        <dbReference type="ARBA" id="ARBA00023209"/>
    </source>
</evidence>
<comment type="caution">
    <text evidence="18">The sequence shown here is derived from an EMBL/GenBank/DDBJ whole genome shotgun (WGS) entry which is preliminary data.</text>
</comment>
<keyword evidence="8 17" id="KW-0812">Transmembrane</keyword>
<feature type="transmembrane region" description="Helical" evidence="17">
    <location>
        <begin position="238"/>
        <end position="257"/>
    </location>
</feature>
<dbReference type="PANTHER" id="PTHR14269">
    <property type="entry name" value="CDP-DIACYLGLYCEROL--GLYCEROL-3-PHOSPHATE 3-PHOSPHATIDYLTRANSFERASE-RELATED"/>
    <property type="match status" value="1"/>
</dbReference>
<dbReference type="NCBIfam" id="TIGR00473">
    <property type="entry name" value="pssA"/>
    <property type="match status" value="1"/>
</dbReference>
<evidence type="ECO:0000256" key="7">
    <source>
        <dbReference type="ARBA" id="ARBA00022679"/>
    </source>
</evidence>
<evidence type="ECO:0000256" key="3">
    <source>
        <dbReference type="ARBA" id="ARBA00010441"/>
    </source>
</evidence>
<dbReference type="InterPro" id="IPR000462">
    <property type="entry name" value="CDP-OH_P_trans"/>
</dbReference>
<evidence type="ECO:0000256" key="8">
    <source>
        <dbReference type="ARBA" id="ARBA00022692"/>
    </source>
</evidence>
<dbReference type="InterPro" id="IPR043130">
    <property type="entry name" value="CDP-OH_PTrfase_TM_dom"/>
</dbReference>
<dbReference type="PROSITE" id="PS00379">
    <property type="entry name" value="CDP_ALCOHOL_P_TRANSF"/>
    <property type="match status" value="1"/>
</dbReference>
<feature type="transmembrane region" description="Helical" evidence="17">
    <location>
        <begin position="263"/>
        <end position="282"/>
    </location>
</feature>
<feature type="transmembrane region" description="Helical" evidence="17">
    <location>
        <begin position="87"/>
        <end position="103"/>
    </location>
</feature>
<accession>A0A9D1WLM9</accession>
<evidence type="ECO:0000256" key="16">
    <source>
        <dbReference type="SAM" id="MobiDB-lite"/>
    </source>
</evidence>
<evidence type="ECO:0000256" key="17">
    <source>
        <dbReference type="SAM" id="Phobius"/>
    </source>
</evidence>
<dbReference type="EMBL" id="DXFC01000085">
    <property type="protein sequence ID" value="HIX61183.1"/>
    <property type="molecule type" value="Genomic_DNA"/>
</dbReference>
<keyword evidence="11 17" id="KW-0472">Membrane</keyword>
<feature type="transmembrane region" description="Helical" evidence="17">
    <location>
        <begin position="60"/>
        <end position="81"/>
    </location>
</feature>
<dbReference type="GO" id="GO:0016020">
    <property type="term" value="C:membrane"/>
    <property type="evidence" value="ECO:0007669"/>
    <property type="project" value="InterPro"/>
</dbReference>
<evidence type="ECO:0000256" key="10">
    <source>
        <dbReference type="ARBA" id="ARBA00023098"/>
    </source>
</evidence>
<sequence>MSQESRNTEHDPSREPPGPGLGDGKSKRPVEEDLATAFLRETEVIEESIENGQKVRRKGIYLLPNLFTTSALFAGFFSVVAGINGDFTAAAVAIFIAMILDGLDGRVARMTNTQSAFGAEYDSLSDMLSFGVAPALVAFNWILQDIGKTGWVVAFLYVACAALRLARFNVQIGSTDKKWFIGLPSPSAAAFVAASVWTFHSFDAEAFGFKLLMLIVVAAAGILMVSNIRYYSFKEIDLKGPVPFVVLLAIVLGFVVISVEPSVMLLLLFTGYVASGPALAIMRKM</sequence>
<evidence type="ECO:0000256" key="2">
    <source>
        <dbReference type="ARBA" id="ARBA00004127"/>
    </source>
</evidence>
<evidence type="ECO:0000256" key="9">
    <source>
        <dbReference type="ARBA" id="ARBA00022989"/>
    </source>
</evidence>
<gene>
    <name evidence="18" type="primary">pssA</name>
    <name evidence="18" type="ORF">H9854_02975</name>
</gene>
<keyword evidence="10" id="KW-0443">Lipid metabolism</keyword>
<dbReference type="EC" id="2.7.8.8" evidence="4"/>
<feature type="compositionally biased region" description="Basic and acidic residues" evidence="16">
    <location>
        <begin position="1"/>
        <end position="14"/>
    </location>
</feature>
<feature type="region of interest" description="Disordered" evidence="16">
    <location>
        <begin position="1"/>
        <end position="29"/>
    </location>
</feature>
<dbReference type="InterPro" id="IPR050324">
    <property type="entry name" value="CDP-alcohol_PTase-I"/>
</dbReference>
<feature type="transmembrane region" description="Helical" evidence="17">
    <location>
        <begin position="179"/>
        <end position="200"/>
    </location>
</feature>
<proteinExistence type="inferred from homology"/>
<keyword evidence="13" id="KW-1208">Phospholipid metabolism</keyword>
<protein>
    <recommendedName>
        <fullName evidence="5">CDP-diacylglycerol--serine O-phosphatidyltransferase</fullName>
        <ecNumber evidence="4">2.7.8.8</ecNumber>
    </recommendedName>
    <alternativeName>
        <fullName evidence="14">Phosphatidylserine synthase</fullName>
    </alternativeName>
</protein>
<feature type="transmembrane region" description="Helical" evidence="17">
    <location>
        <begin position="124"/>
        <end position="143"/>
    </location>
</feature>
<keyword evidence="12" id="KW-0594">Phospholipid biosynthesis</keyword>
<feature type="transmembrane region" description="Helical" evidence="17">
    <location>
        <begin position="206"/>
        <end position="226"/>
    </location>
</feature>
<dbReference type="PANTHER" id="PTHR14269:SF61">
    <property type="entry name" value="CDP-DIACYLGLYCEROL--SERINE O-PHOSPHATIDYLTRANSFERASE"/>
    <property type="match status" value="1"/>
</dbReference>
<keyword evidence="9 17" id="KW-1133">Transmembrane helix</keyword>
<reference evidence="18" key="1">
    <citation type="journal article" date="2021" name="PeerJ">
        <title>Extensive microbial diversity within the chicken gut microbiome revealed by metagenomics and culture.</title>
        <authorList>
            <person name="Gilroy R."/>
            <person name="Ravi A."/>
            <person name="Getino M."/>
            <person name="Pursley I."/>
            <person name="Horton D.L."/>
            <person name="Alikhan N.F."/>
            <person name="Baker D."/>
            <person name="Gharbi K."/>
            <person name="Hall N."/>
            <person name="Watson M."/>
            <person name="Adriaenssens E.M."/>
            <person name="Foster-Nyarko E."/>
            <person name="Jarju S."/>
            <person name="Secka A."/>
            <person name="Antonio M."/>
            <person name="Oren A."/>
            <person name="Chaudhuri R.R."/>
            <person name="La Ragione R."/>
            <person name="Hildebrand F."/>
            <person name="Pallen M.J."/>
        </authorList>
    </citation>
    <scope>NUCLEOTIDE SEQUENCE</scope>
    <source>
        <strain evidence="18">1193</strain>
    </source>
</reference>
<evidence type="ECO:0000256" key="15">
    <source>
        <dbReference type="RuleBase" id="RU003750"/>
    </source>
</evidence>
<evidence type="ECO:0000256" key="6">
    <source>
        <dbReference type="ARBA" id="ARBA00022516"/>
    </source>
</evidence>
<dbReference type="GO" id="GO:0003882">
    <property type="term" value="F:CDP-diacylglycerol-serine O-phosphatidyltransferase activity"/>
    <property type="evidence" value="ECO:0007669"/>
    <property type="project" value="UniProtKB-EC"/>
</dbReference>
<evidence type="ECO:0000256" key="11">
    <source>
        <dbReference type="ARBA" id="ARBA00023136"/>
    </source>
</evidence>
<evidence type="ECO:0000256" key="1">
    <source>
        <dbReference type="ARBA" id="ARBA00000287"/>
    </source>
</evidence>
<evidence type="ECO:0000256" key="13">
    <source>
        <dbReference type="ARBA" id="ARBA00023264"/>
    </source>
</evidence>
<dbReference type="GO" id="GO:0008654">
    <property type="term" value="P:phospholipid biosynthetic process"/>
    <property type="evidence" value="ECO:0007669"/>
    <property type="project" value="UniProtKB-KW"/>
</dbReference>
<organism evidence="18 19">
    <name type="scientific">Candidatus Halomonas stercoripullorum</name>
    <dbReference type="NCBI Taxonomy" id="2838617"/>
    <lineage>
        <taxon>Bacteria</taxon>
        <taxon>Pseudomonadati</taxon>
        <taxon>Pseudomonadota</taxon>
        <taxon>Gammaproteobacteria</taxon>
        <taxon>Oceanospirillales</taxon>
        <taxon>Halomonadaceae</taxon>
        <taxon>Halomonas</taxon>
    </lineage>
</organism>
<keyword evidence="7 15" id="KW-0808">Transferase</keyword>
<evidence type="ECO:0000256" key="4">
    <source>
        <dbReference type="ARBA" id="ARBA00013174"/>
    </source>
</evidence>
<dbReference type="Gene3D" id="1.20.120.1760">
    <property type="match status" value="1"/>
</dbReference>
<dbReference type="Proteomes" id="UP000824248">
    <property type="component" value="Unassembled WGS sequence"/>
</dbReference>
<comment type="similarity">
    <text evidence="3 15">Belongs to the CDP-alcohol phosphatidyltransferase class-I family.</text>
</comment>
<dbReference type="GO" id="GO:0012505">
    <property type="term" value="C:endomembrane system"/>
    <property type="evidence" value="ECO:0007669"/>
    <property type="project" value="UniProtKB-SubCell"/>
</dbReference>
<dbReference type="Pfam" id="PF01066">
    <property type="entry name" value="CDP-OH_P_transf"/>
    <property type="match status" value="1"/>
</dbReference>
<keyword evidence="6" id="KW-0444">Lipid biosynthesis</keyword>
<evidence type="ECO:0000313" key="19">
    <source>
        <dbReference type="Proteomes" id="UP000824248"/>
    </source>
</evidence>
<comment type="subcellular location">
    <subcellularLocation>
        <location evidence="2">Endomembrane system</location>
        <topology evidence="2">Multi-pass membrane protein</topology>
    </subcellularLocation>
</comment>
<name>A0A9D1WLM9_9GAMM</name>
<feature type="transmembrane region" description="Helical" evidence="17">
    <location>
        <begin position="149"/>
        <end position="167"/>
    </location>
</feature>